<dbReference type="RefSeq" id="XP_017769726.1">
    <property type="nucleotide sequence ID" value="XM_017914237.1"/>
</dbReference>
<keyword evidence="2" id="KW-0378">Hydrolase</keyword>
<evidence type="ECO:0000313" key="3">
    <source>
        <dbReference type="Proteomes" id="UP000695000"/>
    </source>
</evidence>
<reference evidence="4" key="1">
    <citation type="submission" date="2025-08" db="UniProtKB">
        <authorList>
            <consortium name="RefSeq"/>
        </authorList>
    </citation>
    <scope>IDENTIFICATION</scope>
    <source>
        <tissue evidence="4">Whole Larva</tissue>
    </source>
</reference>
<evidence type="ECO:0000313" key="4">
    <source>
        <dbReference type="RefSeq" id="XP_017769726.1"/>
    </source>
</evidence>
<evidence type="ECO:0000256" key="2">
    <source>
        <dbReference type="ARBA" id="ARBA00022801"/>
    </source>
</evidence>
<organism evidence="3 4">
    <name type="scientific">Nicrophorus vespilloides</name>
    <name type="common">Boreal carrion beetle</name>
    <dbReference type="NCBI Taxonomy" id="110193"/>
    <lineage>
        <taxon>Eukaryota</taxon>
        <taxon>Metazoa</taxon>
        <taxon>Ecdysozoa</taxon>
        <taxon>Arthropoda</taxon>
        <taxon>Hexapoda</taxon>
        <taxon>Insecta</taxon>
        <taxon>Pterygota</taxon>
        <taxon>Neoptera</taxon>
        <taxon>Endopterygota</taxon>
        <taxon>Coleoptera</taxon>
        <taxon>Polyphaga</taxon>
        <taxon>Staphyliniformia</taxon>
        <taxon>Silphidae</taxon>
        <taxon>Nicrophorinae</taxon>
        <taxon>Nicrophorus</taxon>
    </lineage>
</organism>
<protein>
    <submittedName>
        <fullName evidence="4">Septum formation protein Maf</fullName>
    </submittedName>
</protein>
<dbReference type="CDD" id="cd00555">
    <property type="entry name" value="Maf"/>
    <property type="match status" value="1"/>
</dbReference>
<dbReference type="PIRSF" id="PIRSF006305">
    <property type="entry name" value="Maf"/>
    <property type="match status" value="1"/>
</dbReference>
<dbReference type="InterPro" id="IPR029001">
    <property type="entry name" value="ITPase-like_fam"/>
</dbReference>
<evidence type="ECO:0000256" key="1">
    <source>
        <dbReference type="ARBA" id="ARBA00001968"/>
    </source>
</evidence>
<accession>A0ABM1M576</accession>
<keyword evidence="3" id="KW-1185">Reference proteome</keyword>
<dbReference type="PANTHER" id="PTHR43213">
    <property type="entry name" value="BIFUNCTIONAL DTTP/UTP PYROPHOSPHATASE/METHYLTRANSFERASE PROTEIN-RELATED"/>
    <property type="match status" value="1"/>
</dbReference>
<dbReference type="NCBIfam" id="TIGR00172">
    <property type="entry name" value="maf"/>
    <property type="match status" value="1"/>
</dbReference>
<dbReference type="SUPFAM" id="SSF52972">
    <property type="entry name" value="ITPase-like"/>
    <property type="match status" value="1"/>
</dbReference>
<dbReference type="HAMAP" id="MF_00528">
    <property type="entry name" value="Maf"/>
    <property type="match status" value="1"/>
</dbReference>
<dbReference type="InterPro" id="IPR003697">
    <property type="entry name" value="Maf-like"/>
</dbReference>
<dbReference type="GeneID" id="108557641"/>
<name>A0ABM1M576_NICVS</name>
<gene>
    <name evidence="4" type="primary">LOC108557641</name>
</gene>
<dbReference type="Pfam" id="PF02545">
    <property type="entry name" value="Maf"/>
    <property type="match status" value="1"/>
</dbReference>
<dbReference type="Gene3D" id="3.90.950.10">
    <property type="match status" value="1"/>
</dbReference>
<sequence>MKNMFSPLKRKLREKRIILATQSIQRKELFNSTGLKFETIPSDYEEDLDKSRYSFSDYVQETALRKVQSVYERLKDDERHPDIIIGMDTMVACDGIFYGKPKDPEEAAQFIRKLANSGLPHMVYTGVVIKHNNKYERFVETTTVYMRSLSEEDIMSYVETGEPMGKAGAYAIQGLGGSFVRGILGDFNNVIGLPLCSITQRLTKMFESE</sequence>
<proteinExistence type="inferred from homology"/>
<dbReference type="PANTHER" id="PTHR43213:SF5">
    <property type="entry name" value="BIFUNCTIONAL DTTP_UTP PYROPHOSPHATASE_METHYLTRANSFERASE PROTEIN-RELATED"/>
    <property type="match status" value="1"/>
</dbReference>
<comment type="cofactor">
    <cofactor evidence="1">
        <name>a divalent metal cation</name>
        <dbReference type="ChEBI" id="CHEBI:60240"/>
    </cofactor>
</comment>
<dbReference type="Proteomes" id="UP000695000">
    <property type="component" value="Unplaced"/>
</dbReference>